<feature type="compositionally biased region" description="Basic and acidic residues" evidence="1">
    <location>
        <begin position="11"/>
        <end position="22"/>
    </location>
</feature>
<dbReference type="EMBL" id="CAJHCQ010000013">
    <property type="protein sequence ID" value="CAD6548861.1"/>
    <property type="molecule type" value="Genomic_DNA"/>
</dbReference>
<evidence type="ECO:0000313" key="3">
    <source>
        <dbReference type="Proteomes" id="UP000656319"/>
    </source>
</evidence>
<sequence length="63" mass="7366">MMNPRTQGCAERAHFSEPRELQSAENSGWSRETLDEKKPAAVSGLNPYQEETWRRQERLYRVG</sequence>
<evidence type="ECO:0000313" key="2">
    <source>
        <dbReference type="EMBL" id="CAD6548861.1"/>
    </source>
</evidence>
<feature type="region of interest" description="Disordered" evidence="1">
    <location>
        <begin position="1"/>
        <end position="45"/>
    </location>
</feature>
<name>A0ABM8NY25_9BURK</name>
<dbReference type="Proteomes" id="UP000656319">
    <property type="component" value="Unassembled WGS sequence"/>
</dbReference>
<protein>
    <submittedName>
        <fullName evidence="2">Uncharacterized protein</fullName>
    </submittedName>
</protein>
<evidence type="ECO:0000256" key="1">
    <source>
        <dbReference type="SAM" id="MobiDB-lite"/>
    </source>
</evidence>
<reference evidence="2 3" key="1">
    <citation type="submission" date="2020-10" db="EMBL/GenBank/DDBJ databases">
        <authorList>
            <person name="Peeters C."/>
        </authorList>
    </citation>
    <scope>NUCLEOTIDE SEQUENCE [LARGE SCALE GENOMIC DNA]</scope>
    <source>
        <strain evidence="2 3">LMG 27952</strain>
    </source>
</reference>
<proteinExistence type="predicted"/>
<keyword evidence="3" id="KW-1185">Reference proteome</keyword>
<comment type="caution">
    <text evidence="2">The sequence shown here is derived from an EMBL/GenBank/DDBJ whole genome shotgun (WGS) entry which is preliminary data.</text>
</comment>
<accession>A0ABM8NY25</accession>
<gene>
    <name evidence="2" type="ORF">LMG27952_04797</name>
</gene>
<organism evidence="2 3">
    <name type="scientific">Paraburkholderia hiiakae</name>
    <dbReference type="NCBI Taxonomy" id="1081782"/>
    <lineage>
        <taxon>Bacteria</taxon>
        <taxon>Pseudomonadati</taxon>
        <taxon>Pseudomonadota</taxon>
        <taxon>Betaproteobacteria</taxon>
        <taxon>Burkholderiales</taxon>
        <taxon>Burkholderiaceae</taxon>
        <taxon>Paraburkholderia</taxon>
    </lineage>
</organism>